<dbReference type="EMBL" id="QICQ01000051">
    <property type="protein sequence ID" value="PXV73815.1"/>
    <property type="molecule type" value="Genomic_DNA"/>
</dbReference>
<sequence length="134" mass="15405">MWHIVIMIHPESACFAMKNIEESGFKLNTSNNPRQGSRKTMANIIISAKPARITMKQIGFIVYAEDFLNACKSFKIDKPFSPVKYYLVCRSVELSLKSYLLFKSVSIKKVKCKFSHDLQKILKKSIELGINRRS</sequence>
<gene>
    <name evidence="1" type="ORF">C8R14_1515</name>
</gene>
<evidence type="ECO:0008006" key="3">
    <source>
        <dbReference type="Google" id="ProtNLM"/>
    </source>
</evidence>
<protein>
    <recommendedName>
        <fullName evidence="3">HEPN domain-containing protein</fullName>
    </recommendedName>
</protein>
<accession>A0ABX5M3E3</accession>
<reference evidence="1 2" key="1">
    <citation type="submission" date="2018-04" db="EMBL/GenBank/DDBJ databases">
        <title>Active sludge and wastewater microbial communities from Klosterneuburg, Austria.</title>
        <authorList>
            <person name="Wagner M."/>
        </authorList>
    </citation>
    <scope>NUCLEOTIDE SEQUENCE [LARGE SCALE GENOMIC DNA]</scope>
    <source>
        <strain evidence="1 2">Nm 57</strain>
    </source>
</reference>
<comment type="caution">
    <text evidence="1">The sequence shown here is derived from an EMBL/GenBank/DDBJ whole genome shotgun (WGS) entry which is preliminary data.</text>
</comment>
<evidence type="ECO:0000313" key="2">
    <source>
        <dbReference type="Proteomes" id="UP000247780"/>
    </source>
</evidence>
<proteinExistence type="predicted"/>
<organism evidence="1 2">
    <name type="scientific">Nitrosomonas eutropha</name>
    <dbReference type="NCBI Taxonomy" id="916"/>
    <lineage>
        <taxon>Bacteria</taxon>
        <taxon>Pseudomonadati</taxon>
        <taxon>Pseudomonadota</taxon>
        <taxon>Betaproteobacteria</taxon>
        <taxon>Nitrosomonadales</taxon>
        <taxon>Nitrosomonadaceae</taxon>
        <taxon>Nitrosomonas</taxon>
    </lineage>
</organism>
<name>A0ABX5M3E3_9PROT</name>
<evidence type="ECO:0000313" key="1">
    <source>
        <dbReference type="EMBL" id="PXV73815.1"/>
    </source>
</evidence>
<keyword evidence="2" id="KW-1185">Reference proteome</keyword>
<dbReference type="Proteomes" id="UP000247780">
    <property type="component" value="Unassembled WGS sequence"/>
</dbReference>